<comment type="caution">
    <text evidence="1">The sequence shown here is derived from an EMBL/GenBank/DDBJ whole genome shotgun (WGS) entry which is preliminary data.</text>
</comment>
<organism evidence="1 2">
    <name type="scientific">Trichonephila clavata</name>
    <name type="common">Joro spider</name>
    <name type="synonym">Nephila clavata</name>
    <dbReference type="NCBI Taxonomy" id="2740835"/>
    <lineage>
        <taxon>Eukaryota</taxon>
        <taxon>Metazoa</taxon>
        <taxon>Ecdysozoa</taxon>
        <taxon>Arthropoda</taxon>
        <taxon>Chelicerata</taxon>
        <taxon>Arachnida</taxon>
        <taxon>Araneae</taxon>
        <taxon>Araneomorphae</taxon>
        <taxon>Entelegynae</taxon>
        <taxon>Araneoidea</taxon>
        <taxon>Nephilidae</taxon>
        <taxon>Trichonephila</taxon>
    </lineage>
</organism>
<dbReference type="AlphaFoldDB" id="A0A8X6HAN3"/>
<reference evidence="1" key="1">
    <citation type="submission" date="2020-07" db="EMBL/GenBank/DDBJ databases">
        <title>Multicomponent nature underlies the extraordinary mechanical properties of spider dragline silk.</title>
        <authorList>
            <person name="Kono N."/>
            <person name="Nakamura H."/>
            <person name="Mori M."/>
            <person name="Yoshida Y."/>
            <person name="Ohtoshi R."/>
            <person name="Malay A.D."/>
            <person name="Moran D.A.P."/>
            <person name="Tomita M."/>
            <person name="Numata K."/>
            <person name="Arakawa K."/>
        </authorList>
    </citation>
    <scope>NUCLEOTIDE SEQUENCE</scope>
</reference>
<proteinExistence type="predicted"/>
<dbReference type="EMBL" id="BMAO01002748">
    <property type="protein sequence ID" value="GFQ83004.1"/>
    <property type="molecule type" value="Genomic_DNA"/>
</dbReference>
<dbReference type="Proteomes" id="UP000887116">
    <property type="component" value="Unassembled WGS sequence"/>
</dbReference>
<evidence type="ECO:0000313" key="1">
    <source>
        <dbReference type="EMBL" id="GFQ83004.1"/>
    </source>
</evidence>
<sequence>MARVIKFSDAHMPEVSGRCLVSMKGNVTNDDYNPSIVSDIKALTSEATSVLMITICIFRKEKMLAKELLFATNEIFKVK</sequence>
<evidence type="ECO:0000313" key="2">
    <source>
        <dbReference type="Proteomes" id="UP000887116"/>
    </source>
</evidence>
<gene>
    <name evidence="1" type="ORF">TNCT_415291</name>
</gene>
<keyword evidence="2" id="KW-1185">Reference proteome</keyword>
<name>A0A8X6HAN3_TRICU</name>
<protein>
    <submittedName>
        <fullName evidence="1">Uncharacterized protein</fullName>
    </submittedName>
</protein>
<accession>A0A8X6HAN3</accession>